<name>W2LV62_PHYNI</name>
<protein>
    <submittedName>
        <fullName evidence="2">Uncharacterized protein</fullName>
    </submittedName>
</protein>
<accession>W2LV62</accession>
<sequence>MDGVYVLLKTSKNNELDRKLSLRAKEMTIHDIEVFHAILTSEHPEEELFRLPRGLVDEQDAILTPNAPIRWGSEDDNQSQLLTTSSSTPYVPTINDDGASEWVNMLLPGYGRCQVQRSDLTYTRHRSQRRANPIDSLEIEFDRINSGDTSGLPMLLESTGESVQVLTFNPTKVVADVNMILERYPNLQTLFLKKRDVTATFNFTEYQTVKATLPAIKFYSEDISALANELCDPDGTLTKCLQRLKIRHDRILSHNELLQSYLMELFSMLETNQHLEYLRVLMYLCFGEHIDAFRKYHHQPISRSVKLPTVRKLCF</sequence>
<proteinExistence type="predicted"/>
<organism evidence="2">
    <name type="scientific">Phytophthora nicotianae</name>
    <name type="common">Potato buckeye rot agent</name>
    <name type="synonym">Phytophthora parasitica</name>
    <dbReference type="NCBI Taxonomy" id="4792"/>
    <lineage>
        <taxon>Eukaryota</taxon>
        <taxon>Sar</taxon>
        <taxon>Stramenopiles</taxon>
        <taxon>Oomycota</taxon>
        <taxon>Peronosporomycetes</taxon>
        <taxon>Peronosporales</taxon>
        <taxon>Peronosporaceae</taxon>
        <taxon>Phytophthora</taxon>
    </lineage>
</organism>
<dbReference type="Proteomes" id="UP000054423">
    <property type="component" value="Unassembled WGS sequence"/>
</dbReference>
<feature type="compositionally biased region" description="Low complexity" evidence="1">
    <location>
        <begin position="78"/>
        <end position="88"/>
    </location>
</feature>
<evidence type="ECO:0000313" key="2">
    <source>
        <dbReference type="EMBL" id="ETM00526.1"/>
    </source>
</evidence>
<dbReference type="AlphaFoldDB" id="W2LV62"/>
<dbReference type="EMBL" id="KI677992">
    <property type="protein sequence ID" value="ETM00526.1"/>
    <property type="molecule type" value="Genomic_DNA"/>
</dbReference>
<feature type="region of interest" description="Disordered" evidence="1">
    <location>
        <begin position="67"/>
        <end position="88"/>
    </location>
</feature>
<reference evidence="2" key="1">
    <citation type="submission" date="2013-11" db="EMBL/GenBank/DDBJ databases">
        <title>The Genome Sequence of Phytophthora parasitica CHvinca01.</title>
        <authorList>
            <consortium name="The Broad Institute Genomics Platform"/>
            <person name="Russ C."/>
            <person name="Tyler B."/>
            <person name="Panabieres F."/>
            <person name="Shan W."/>
            <person name="Tripathy S."/>
            <person name="Grunwald N."/>
            <person name="Machado M."/>
            <person name="Johnson C.S."/>
            <person name="Arredondo F."/>
            <person name="Hong C."/>
            <person name="Coffey M."/>
            <person name="Young S.K."/>
            <person name="Zeng Q."/>
            <person name="Gargeya S."/>
            <person name="Fitzgerald M."/>
            <person name="Abouelleil A."/>
            <person name="Alvarado L."/>
            <person name="Chapman S.B."/>
            <person name="Gainer-Dewar J."/>
            <person name="Goldberg J."/>
            <person name="Griggs A."/>
            <person name="Gujja S."/>
            <person name="Hansen M."/>
            <person name="Howarth C."/>
            <person name="Imamovic A."/>
            <person name="Ireland A."/>
            <person name="Larimer J."/>
            <person name="McCowan C."/>
            <person name="Murphy C."/>
            <person name="Pearson M."/>
            <person name="Poon T.W."/>
            <person name="Priest M."/>
            <person name="Roberts A."/>
            <person name="Saif S."/>
            <person name="Shea T."/>
            <person name="Sykes S."/>
            <person name="Wortman J."/>
            <person name="Nusbaum C."/>
            <person name="Birren B."/>
        </authorList>
    </citation>
    <scope>NUCLEOTIDE SEQUENCE [LARGE SCALE GENOMIC DNA]</scope>
    <source>
        <strain evidence="2">CHvinca01</strain>
    </source>
</reference>
<dbReference type="OrthoDB" id="129639at2759"/>
<evidence type="ECO:0000256" key="1">
    <source>
        <dbReference type="SAM" id="MobiDB-lite"/>
    </source>
</evidence>
<gene>
    <name evidence="2" type="ORF">L917_02760</name>
</gene>